<gene>
    <name evidence="7" type="primary">NCED1_0</name>
    <name evidence="7" type="ORF">CK203_087292</name>
</gene>
<keyword evidence="3 7" id="KW-0223">Dioxygenase</keyword>
<feature type="binding site" evidence="5">
    <location>
        <position position="234"/>
    </location>
    <ligand>
        <name>Fe cation</name>
        <dbReference type="ChEBI" id="CHEBI:24875"/>
        <note>catalytic</note>
    </ligand>
</feature>
<dbReference type="Pfam" id="PF03055">
    <property type="entry name" value="RPE65"/>
    <property type="match status" value="2"/>
</dbReference>
<dbReference type="InterPro" id="IPR004294">
    <property type="entry name" value="Carotenoid_Oase"/>
</dbReference>
<keyword evidence="6" id="KW-0732">Signal</keyword>
<reference evidence="7 8" key="1">
    <citation type="journal article" date="2018" name="PLoS Genet.">
        <title>Population sequencing reveals clonal diversity and ancestral inbreeding in the grapevine cultivar Chardonnay.</title>
        <authorList>
            <person name="Roach M.J."/>
            <person name="Johnson D.L."/>
            <person name="Bohlmann J."/>
            <person name="van Vuuren H.J."/>
            <person name="Jones S.J."/>
            <person name="Pretorius I.S."/>
            <person name="Schmidt S.A."/>
            <person name="Borneman A.R."/>
        </authorList>
    </citation>
    <scope>NUCLEOTIDE SEQUENCE [LARGE SCALE GENOMIC DNA]</scope>
    <source>
        <strain evidence="8">cv. Chardonnay</strain>
        <tissue evidence="7">Leaf</tissue>
    </source>
</reference>
<dbReference type="AlphaFoldDB" id="A0A438BM90"/>
<evidence type="ECO:0000256" key="2">
    <source>
        <dbReference type="ARBA" id="ARBA00022723"/>
    </source>
</evidence>
<organism evidence="7 8">
    <name type="scientific">Vitis vinifera</name>
    <name type="common">Grape</name>
    <dbReference type="NCBI Taxonomy" id="29760"/>
    <lineage>
        <taxon>Eukaryota</taxon>
        <taxon>Viridiplantae</taxon>
        <taxon>Streptophyta</taxon>
        <taxon>Embryophyta</taxon>
        <taxon>Tracheophyta</taxon>
        <taxon>Spermatophyta</taxon>
        <taxon>Magnoliopsida</taxon>
        <taxon>eudicotyledons</taxon>
        <taxon>Gunneridae</taxon>
        <taxon>Pentapetalae</taxon>
        <taxon>rosids</taxon>
        <taxon>Vitales</taxon>
        <taxon>Vitaceae</taxon>
        <taxon>Viteae</taxon>
        <taxon>Vitis</taxon>
    </lineage>
</organism>
<evidence type="ECO:0000256" key="4">
    <source>
        <dbReference type="ARBA" id="ARBA00023004"/>
    </source>
</evidence>
<keyword evidence="3 7" id="KW-0560">Oxidoreductase</keyword>
<keyword evidence="2 5" id="KW-0479">Metal-binding</keyword>
<feature type="signal peptide" evidence="6">
    <location>
        <begin position="1"/>
        <end position="25"/>
    </location>
</feature>
<comment type="similarity">
    <text evidence="1">Belongs to the carotenoid oxygenase family.</text>
</comment>
<evidence type="ECO:0000313" key="8">
    <source>
        <dbReference type="Proteomes" id="UP000288805"/>
    </source>
</evidence>
<dbReference type="Proteomes" id="UP000288805">
    <property type="component" value="Unassembled WGS sequence"/>
</dbReference>
<feature type="binding site" evidence="5">
    <location>
        <position position="88"/>
    </location>
    <ligand>
        <name>Fe cation</name>
        <dbReference type="ChEBI" id="CHEBI:24875"/>
        <note>catalytic</note>
    </ligand>
</feature>
<feature type="chain" id="PRO_5019523834" evidence="6">
    <location>
        <begin position="26"/>
        <end position="247"/>
    </location>
</feature>
<comment type="caution">
    <text evidence="7">The sequence shown here is derived from an EMBL/GenBank/DDBJ whole genome shotgun (WGS) entry which is preliminary data.</text>
</comment>
<accession>A0A438BM90</accession>
<dbReference type="GO" id="GO:0016702">
    <property type="term" value="F:oxidoreductase activity, acting on single donors with incorporation of molecular oxygen, incorporation of two atoms of oxygen"/>
    <property type="evidence" value="ECO:0007669"/>
    <property type="project" value="InterPro"/>
</dbReference>
<keyword evidence="4 5" id="KW-0408">Iron</keyword>
<dbReference type="PANTHER" id="PTHR10543">
    <property type="entry name" value="BETA-CAROTENE DIOXYGENASE"/>
    <property type="match status" value="1"/>
</dbReference>
<name>A0A438BM90_VITVI</name>
<sequence>MERWVGRSSWFLTVTISTGLLCWEALEELEFSLILSLNEPFLVNLMMFKGMPVSAELDKVPRIGVLPRSASTDSKIRWFEAPGFNAMHAINAWEEGDEEIILVAPNAISIENLVHNIEKVHFSLEKVRINLRNSSVSRTTLSQKNLELGSINPSYVGKRNSVKKAIWSWVLWRRTLVCGELKDGASEEDDGYIVSYVHDEKSGASRFVVMDAKSQTLDVVATVKLPRRVPYGFHGLFVKDGDIREIY</sequence>
<evidence type="ECO:0000256" key="5">
    <source>
        <dbReference type="PIRSR" id="PIRSR604294-1"/>
    </source>
</evidence>
<dbReference type="GO" id="GO:0046872">
    <property type="term" value="F:metal ion binding"/>
    <property type="evidence" value="ECO:0007669"/>
    <property type="project" value="UniProtKB-KW"/>
</dbReference>
<evidence type="ECO:0000256" key="1">
    <source>
        <dbReference type="ARBA" id="ARBA00006787"/>
    </source>
</evidence>
<evidence type="ECO:0000256" key="3">
    <source>
        <dbReference type="ARBA" id="ARBA00022964"/>
    </source>
</evidence>
<comment type="cofactor">
    <cofactor evidence="5">
        <name>Fe(2+)</name>
        <dbReference type="ChEBI" id="CHEBI:29033"/>
    </cofactor>
    <text evidence="5">Binds 1 Fe(2+) ion per subunit.</text>
</comment>
<protein>
    <submittedName>
        <fullName evidence="7">9-cis-epoxycarotenoid dioxygenase NCED1, chloroplastic</fullName>
    </submittedName>
</protein>
<evidence type="ECO:0000256" key="6">
    <source>
        <dbReference type="SAM" id="SignalP"/>
    </source>
</evidence>
<proteinExistence type="inferred from homology"/>
<dbReference type="EMBL" id="QGNW01002723">
    <property type="protein sequence ID" value="RVW12038.1"/>
    <property type="molecule type" value="Genomic_DNA"/>
</dbReference>
<evidence type="ECO:0000313" key="7">
    <source>
        <dbReference type="EMBL" id="RVW12038.1"/>
    </source>
</evidence>
<dbReference type="PANTHER" id="PTHR10543:SF58">
    <property type="entry name" value="CAROTENOID CLEAVAGE DIOXYGENASE 4, CHLOROPLASTIC-RELATED"/>
    <property type="match status" value="1"/>
</dbReference>